<dbReference type="InterPro" id="IPR001609">
    <property type="entry name" value="Myosin_head_motor_dom-like"/>
</dbReference>
<feature type="domain" description="Myosin motor" evidence="5">
    <location>
        <begin position="1"/>
        <end position="181"/>
    </location>
</feature>
<dbReference type="EMBL" id="JABFAE010000013">
    <property type="protein sequence ID" value="MBA0843166.1"/>
    <property type="molecule type" value="Genomic_DNA"/>
</dbReference>
<dbReference type="GO" id="GO:0007015">
    <property type="term" value="P:actin filament organization"/>
    <property type="evidence" value="ECO:0007669"/>
    <property type="project" value="TreeGrafter"/>
</dbReference>
<evidence type="ECO:0000256" key="1">
    <source>
        <dbReference type="ARBA" id="ARBA00022741"/>
    </source>
</evidence>
<dbReference type="PANTHER" id="PTHR13140:SF780">
    <property type="entry name" value="MYOSIN-1"/>
    <property type="match status" value="1"/>
</dbReference>
<dbReference type="PANTHER" id="PTHR13140">
    <property type="entry name" value="MYOSIN"/>
    <property type="match status" value="1"/>
</dbReference>
<evidence type="ECO:0000256" key="2">
    <source>
        <dbReference type="ARBA" id="ARBA00022840"/>
    </source>
</evidence>
<dbReference type="InterPro" id="IPR027417">
    <property type="entry name" value="P-loop_NTPase"/>
</dbReference>
<evidence type="ECO:0000313" key="6">
    <source>
        <dbReference type="EMBL" id="MBA0843166.1"/>
    </source>
</evidence>
<evidence type="ECO:0000259" key="5">
    <source>
        <dbReference type="PROSITE" id="PS51456"/>
    </source>
</evidence>
<dbReference type="GO" id="GO:0000146">
    <property type="term" value="F:microfilament motor activity"/>
    <property type="evidence" value="ECO:0007669"/>
    <property type="project" value="TreeGrafter"/>
</dbReference>
<dbReference type="Gene3D" id="1.20.120.720">
    <property type="entry name" value="Myosin VI head, motor domain, U50 subdomain"/>
    <property type="match status" value="1"/>
</dbReference>
<sequence>MSYSSQALGYLILACFKLDSIMTEPSLNVFRGEPEYLRKIDDLFKLQLHSFVVLVILYLLLDGSILYQGQGLINVAKLIGCDAADLNLALSTRKMRVGSDNIVQKLTLSQAVETRDALAKSIYAGLFEWLVEQINKSLAVGKRLTGRSISILDIYGFESFDVCFNNAFILSLSLWLPIHPN</sequence>
<name>A0A7J9K9Y8_9ROSI</name>
<keyword evidence="4" id="KW-0518">Myosin</keyword>
<dbReference type="AlphaFoldDB" id="A0A7J9K9Y8"/>
<dbReference type="GO" id="GO:0051015">
    <property type="term" value="F:actin filament binding"/>
    <property type="evidence" value="ECO:0007669"/>
    <property type="project" value="TreeGrafter"/>
</dbReference>
<dbReference type="GO" id="GO:0005737">
    <property type="term" value="C:cytoplasm"/>
    <property type="evidence" value="ECO:0007669"/>
    <property type="project" value="TreeGrafter"/>
</dbReference>
<dbReference type="Pfam" id="PF00063">
    <property type="entry name" value="Myosin_head"/>
    <property type="match status" value="1"/>
</dbReference>
<evidence type="ECO:0000256" key="4">
    <source>
        <dbReference type="PROSITE-ProRule" id="PRU00782"/>
    </source>
</evidence>
<dbReference type="SUPFAM" id="SSF52540">
    <property type="entry name" value="P-loop containing nucleoside triphosphate hydrolases"/>
    <property type="match status" value="1"/>
</dbReference>
<dbReference type="Proteomes" id="UP000593575">
    <property type="component" value="Unassembled WGS sequence"/>
</dbReference>
<proteinExistence type="inferred from homology"/>
<keyword evidence="3 4" id="KW-0009">Actin-binding</keyword>
<keyword evidence="2" id="KW-0067">ATP-binding</keyword>
<keyword evidence="4" id="KW-0505">Motor protein</keyword>
<reference evidence="6 7" key="1">
    <citation type="journal article" date="2019" name="Genome Biol. Evol.">
        <title>Insights into the evolution of the New World diploid cottons (Gossypium, subgenus Houzingenia) based on genome sequencing.</title>
        <authorList>
            <person name="Grover C.E."/>
            <person name="Arick M.A. 2nd"/>
            <person name="Thrash A."/>
            <person name="Conover J.L."/>
            <person name="Sanders W.S."/>
            <person name="Peterson D.G."/>
            <person name="Frelichowski J.E."/>
            <person name="Scheffler J.A."/>
            <person name="Scheffler B.E."/>
            <person name="Wendel J.F."/>
        </authorList>
    </citation>
    <scope>NUCLEOTIDE SEQUENCE [LARGE SCALE GENOMIC DNA]</scope>
    <source>
        <strain evidence="6">6</strain>
        <tissue evidence="6">Leaf</tissue>
    </source>
</reference>
<accession>A0A7J9K9Y8</accession>
<gene>
    <name evidence="6" type="ORF">Goarm_000379</name>
</gene>
<evidence type="ECO:0000256" key="3">
    <source>
        <dbReference type="ARBA" id="ARBA00023203"/>
    </source>
</evidence>
<dbReference type="PROSITE" id="PS51456">
    <property type="entry name" value="MYOSIN_MOTOR"/>
    <property type="match status" value="1"/>
</dbReference>
<comment type="caution">
    <text evidence="6">The sequence shown here is derived from an EMBL/GenBank/DDBJ whole genome shotgun (WGS) entry which is preliminary data.</text>
</comment>
<comment type="caution">
    <text evidence="4">Lacks conserved residue(s) required for the propagation of feature annotation.</text>
</comment>
<comment type="similarity">
    <text evidence="4">Belongs to the TRAFAC class myosin-kinesin ATPase superfamily. Myosin family.</text>
</comment>
<dbReference type="GO" id="GO:0016020">
    <property type="term" value="C:membrane"/>
    <property type="evidence" value="ECO:0007669"/>
    <property type="project" value="TreeGrafter"/>
</dbReference>
<dbReference type="GO" id="GO:0005524">
    <property type="term" value="F:ATP binding"/>
    <property type="evidence" value="ECO:0007669"/>
    <property type="project" value="UniProtKB-KW"/>
</dbReference>
<protein>
    <recommendedName>
        <fullName evidence="5">Myosin motor domain-containing protein</fullName>
    </recommendedName>
</protein>
<evidence type="ECO:0000313" key="7">
    <source>
        <dbReference type="Proteomes" id="UP000593575"/>
    </source>
</evidence>
<organism evidence="6 7">
    <name type="scientific">Gossypium armourianum</name>
    <dbReference type="NCBI Taxonomy" id="34283"/>
    <lineage>
        <taxon>Eukaryota</taxon>
        <taxon>Viridiplantae</taxon>
        <taxon>Streptophyta</taxon>
        <taxon>Embryophyta</taxon>
        <taxon>Tracheophyta</taxon>
        <taxon>Spermatophyta</taxon>
        <taxon>Magnoliopsida</taxon>
        <taxon>eudicotyledons</taxon>
        <taxon>Gunneridae</taxon>
        <taxon>Pentapetalae</taxon>
        <taxon>rosids</taxon>
        <taxon>malvids</taxon>
        <taxon>Malvales</taxon>
        <taxon>Malvaceae</taxon>
        <taxon>Malvoideae</taxon>
        <taxon>Gossypium</taxon>
    </lineage>
</organism>
<keyword evidence="7" id="KW-1185">Reference proteome</keyword>
<dbReference type="GO" id="GO:0016459">
    <property type="term" value="C:myosin complex"/>
    <property type="evidence" value="ECO:0007669"/>
    <property type="project" value="UniProtKB-KW"/>
</dbReference>
<keyword evidence="1" id="KW-0547">Nucleotide-binding</keyword>